<protein>
    <recommendedName>
        <fullName evidence="2">Sulfatase-modifying factor enzyme-like domain-containing protein</fullName>
    </recommendedName>
</protein>
<dbReference type="InterPro" id="IPR016187">
    <property type="entry name" value="CTDL_fold"/>
</dbReference>
<evidence type="ECO:0000256" key="1">
    <source>
        <dbReference type="SAM" id="MobiDB-lite"/>
    </source>
</evidence>
<dbReference type="NCBIfam" id="TIGR04344">
    <property type="entry name" value="ovoA_Nterm"/>
    <property type="match status" value="1"/>
</dbReference>
<proteinExistence type="predicted"/>
<feature type="region of interest" description="Disordered" evidence="1">
    <location>
        <begin position="89"/>
        <end position="110"/>
    </location>
</feature>
<dbReference type="PANTHER" id="PTHR23150:SF26">
    <property type="entry name" value="GENERIC METHYLTRANSFERASE"/>
    <property type="match status" value="1"/>
</dbReference>
<dbReference type="AlphaFoldDB" id="A0A7S2MKF6"/>
<sequence length="770" mass="87392">MMRNARHLLRPRLSGPVLRCPKNTRPFSRVIFESDSRNVDKSPMLPQSAFSMQAAAPQELAIGQDHKAQVEVSDWRANCTGNDDWLRGPRSDDWWTGPKPNPDKPTTSLPLKDLSQMTREDMLANFQNSWELTEALFAGLQGEEPFMTPPYHDLRHPLIFYYGHSACFYVNKLRVAGLLDGPVNNYFESIFEVGVDEMRWDDINKNHMEWPSVDAVHEYRREVYKTVCRVIKNAAGFETLATDLEDSDWWAVPMCIAHERIHLETSSVLMRELPISYVAPPSTWPSPHPARSDAARVPQEGKDYPPIKLRYVEGGTVPLGKSRSFPTYGWDNEYGHQKVQVGAFEASECLITNGEYLEFVKAGGYSERSYWSETGWGWRCFRNALAPTFWESQGPRGFHDYKLRTVFEEIAMPWDWPAIVNYHEARAYCAWKDEPGKLPLRVITESEHWLLRSKSDKSWGAAMASSSRQGEGEPAMKSNVLGDQLSPNLNLAHGSEGPVNAADSTDKGFHDVMGNVWEWCEDHQCGLPGFKVHLHYEDFTMPCFDGEHNLIMGGSFASTGELASQWGRYQFRPHFFQHAGFRVCRPVADTPEDPWLVTSCMDNEGPFATGGTSPFRTRTQGHLYPQTAAQNPLSINEAEVKSATCGRSSKKRKWKKTVVILYCDDRLHTLGTLILIVLNDTHPPPPPPLPPLPSRTLFVFRVRPMRSKSRPKPTTRKTSGWRAIFTCTTPPVKRRASRVGCPKNPSTFQHGVGLPCAILRSHREHIWGRH</sequence>
<dbReference type="Gene3D" id="3.90.1580.10">
    <property type="entry name" value="paralog of FGE (formylglycine-generating enzyme)"/>
    <property type="match status" value="1"/>
</dbReference>
<dbReference type="EMBL" id="HBGS01060215">
    <property type="protein sequence ID" value="CAD9488584.1"/>
    <property type="molecule type" value="Transcribed_RNA"/>
</dbReference>
<name>A0A7S2MKF6_9STRA</name>
<dbReference type="InterPro" id="IPR005532">
    <property type="entry name" value="SUMF_dom"/>
</dbReference>
<dbReference type="GO" id="GO:0120147">
    <property type="term" value="F:formylglycine-generating oxidase activity"/>
    <property type="evidence" value="ECO:0007669"/>
    <property type="project" value="TreeGrafter"/>
</dbReference>
<feature type="domain" description="Sulfatase-modifying factor enzyme-like" evidence="2">
    <location>
        <begin position="312"/>
        <end position="584"/>
    </location>
</feature>
<dbReference type="InterPro" id="IPR042095">
    <property type="entry name" value="SUMF_sf"/>
</dbReference>
<evidence type="ECO:0000313" key="3">
    <source>
        <dbReference type="EMBL" id="CAD9488584.1"/>
    </source>
</evidence>
<dbReference type="SUPFAM" id="SSF56436">
    <property type="entry name" value="C-type lectin-like"/>
    <property type="match status" value="1"/>
</dbReference>
<dbReference type="InterPro" id="IPR051043">
    <property type="entry name" value="Sulfatase_Mod_Factor_Kinase"/>
</dbReference>
<reference evidence="3" key="1">
    <citation type="submission" date="2021-01" db="EMBL/GenBank/DDBJ databases">
        <authorList>
            <person name="Corre E."/>
            <person name="Pelletier E."/>
            <person name="Niang G."/>
            <person name="Scheremetjew M."/>
            <person name="Finn R."/>
            <person name="Kale V."/>
            <person name="Holt S."/>
            <person name="Cochrane G."/>
            <person name="Meng A."/>
            <person name="Brown T."/>
            <person name="Cohen L."/>
        </authorList>
    </citation>
    <scope>NUCLEOTIDE SEQUENCE</scope>
    <source>
        <strain evidence="3">CCMP1381</strain>
    </source>
</reference>
<gene>
    <name evidence="3" type="ORF">DSPE1174_LOCUS31409</name>
</gene>
<organism evidence="3">
    <name type="scientific">Octactis speculum</name>
    <dbReference type="NCBI Taxonomy" id="3111310"/>
    <lineage>
        <taxon>Eukaryota</taxon>
        <taxon>Sar</taxon>
        <taxon>Stramenopiles</taxon>
        <taxon>Ochrophyta</taxon>
        <taxon>Dictyochophyceae</taxon>
        <taxon>Dictyochales</taxon>
        <taxon>Dictyochaceae</taxon>
        <taxon>Octactis</taxon>
    </lineage>
</organism>
<evidence type="ECO:0000259" key="2">
    <source>
        <dbReference type="Pfam" id="PF03781"/>
    </source>
</evidence>
<dbReference type="InterPro" id="IPR027577">
    <property type="entry name" value="OvoA_Nterm"/>
</dbReference>
<dbReference type="PANTHER" id="PTHR23150">
    <property type="entry name" value="SULFATASE MODIFYING FACTOR 1, 2"/>
    <property type="match status" value="1"/>
</dbReference>
<dbReference type="Pfam" id="PF03781">
    <property type="entry name" value="FGE-sulfatase"/>
    <property type="match status" value="1"/>
</dbReference>
<accession>A0A7S2MKF6</accession>